<comment type="subunit">
    <text evidence="11">The system is composed of three essential subunits: KdpA, KdpB and KdpC.</text>
</comment>
<organism evidence="12 13">
    <name type="scientific">Marilutibacter aestuarii</name>
    <dbReference type="NCBI Taxonomy" id="1706195"/>
    <lineage>
        <taxon>Bacteria</taxon>
        <taxon>Pseudomonadati</taxon>
        <taxon>Pseudomonadota</taxon>
        <taxon>Gammaproteobacteria</taxon>
        <taxon>Lysobacterales</taxon>
        <taxon>Lysobacteraceae</taxon>
        <taxon>Marilutibacter</taxon>
    </lineage>
</organism>
<keyword evidence="7 11" id="KW-0630">Potassium</keyword>
<evidence type="ECO:0000256" key="5">
    <source>
        <dbReference type="ARBA" id="ARBA00022741"/>
    </source>
</evidence>
<keyword evidence="5 11" id="KW-0547">Nucleotide-binding</keyword>
<comment type="caution">
    <text evidence="12">The sequence shown here is derived from an EMBL/GenBank/DDBJ whole genome shotgun (WGS) entry which is preliminary data.</text>
</comment>
<keyword evidence="1 11" id="KW-0813">Transport</keyword>
<dbReference type="OrthoDB" id="9788285at2"/>
<keyword evidence="4 11" id="KW-0812">Transmembrane</keyword>
<comment type="subcellular location">
    <subcellularLocation>
        <location evidence="11">Cell membrane</location>
        <topology evidence="11">Single-pass membrane protein</topology>
    </subcellularLocation>
</comment>
<evidence type="ECO:0000256" key="7">
    <source>
        <dbReference type="ARBA" id="ARBA00022958"/>
    </source>
</evidence>
<evidence type="ECO:0000256" key="9">
    <source>
        <dbReference type="ARBA" id="ARBA00023065"/>
    </source>
</evidence>
<evidence type="ECO:0000256" key="11">
    <source>
        <dbReference type="HAMAP-Rule" id="MF_00276"/>
    </source>
</evidence>
<evidence type="ECO:0000256" key="6">
    <source>
        <dbReference type="ARBA" id="ARBA00022840"/>
    </source>
</evidence>
<dbReference type="PANTHER" id="PTHR30042">
    <property type="entry name" value="POTASSIUM-TRANSPORTING ATPASE C CHAIN"/>
    <property type="match status" value="1"/>
</dbReference>
<accession>A0A507ZSP1</accession>
<evidence type="ECO:0000313" key="13">
    <source>
        <dbReference type="Proteomes" id="UP000318212"/>
    </source>
</evidence>
<proteinExistence type="inferred from homology"/>
<evidence type="ECO:0000256" key="10">
    <source>
        <dbReference type="ARBA" id="ARBA00023136"/>
    </source>
</evidence>
<evidence type="ECO:0000313" key="12">
    <source>
        <dbReference type="EMBL" id="TQD39264.1"/>
    </source>
</evidence>
<sequence>MIVFTAIVLIGFGLLYSLAGTVLGRMLFPHQATGSLVVVDDQARASALVAQPFADSRYFHPRPSAADYDPMGVAGSNQARTNPELRTRIAALTAEVAQREGISEAEVPGELVTQSGGGIDPHLSPEGARVQIARVARERGLTESQVSALVAEHTEMPTWGMLGQPRINVVQLNLALDALD</sequence>
<keyword evidence="6 11" id="KW-0067">ATP-binding</keyword>
<dbReference type="EMBL" id="VICE01000149">
    <property type="protein sequence ID" value="TQD39264.1"/>
    <property type="molecule type" value="Genomic_DNA"/>
</dbReference>
<protein>
    <recommendedName>
        <fullName evidence="11">Potassium-transporting ATPase KdpC subunit</fullName>
    </recommendedName>
    <alternativeName>
        <fullName evidence="11">ATP phosphohydrolase [potassium-transporting] C chain</fullName>
    </alternativeName>
    <alternativeName>
        <fullName evidence="11">Potassium-binding and translocating subunit C</fullName>
    </alternativeName>
    <alternativeName>
        <fullName evidence="11">Potassium-translocating ATPase C chain</fullName>
    </alternativeName>
</protein>
<comment type="similarity">
    <text evidence="11">Belongs to the KdpC family.</text>
</comment>
<evidence type="ECO:0000256" key="1">
    <source>
        <dbReference type="ARBA" id="ARBA00022448"/>
    </source>
</evidence>
<keyword evidence="13" id="KW-1185">Reference proteome</keyword>
<comment type="function">
    <text evidence="11">Part of the high-affinity ATP-driven potassium transport (or Kdp) system, which catalyzes the hydrolysis of ATP coupled with the electrogenic transport of potassium into the cytoplasm. This subunit acts as a catalytic chaperone that increases the ATP-binding affinity of the ATP-hydrolyzing subunit KdpB by the formation of a transient KdpB/KdpC/ATP ternary complex.</text>
</comment>
<dbReference type="NCBIfam" id="TIGR00681">
    <property type="entry name" value="kdpC"/>
    <property type="match status" value="1"/>
</dbReference>
<dbReference type="AlphaFoldDB" id="A0A507ZSP1"/>
<dbReference type="GO" id="GO:0005886">
    <property type="term" value="C:plasma membrane"/>
    <property type="evidence" value="ECO:0007669"/>
    <property type="project" value="UniProtKB-SubCell"/>
</dbReference>
<evidence type="ECO:0000256" key="4">
    <source>
        <dbReference type="ARBA" id="ARBA00022692"/>
    </source>
</evidence>
<dbReference type="Pfam" id="PF02669">
    <property type="entry name" value="KdpC"/>
    <property type="match status" value="1"/>
</dbReference>
<evidence type="ECO:0000256" key="3">
    <source>
        <dbReference type="ARBA" id="ARBA00022538"/>
    </source>
</evidence>
<keyword evidence="3 11" id="KW-0633">Potassium transport</keyword>
<reference evidence="12 13" key="1">
    <citation type="submission" date="2019-06" db="EMBL/GenBank/DDBJ databases">
        <title>Lysobacter alkalisoli sp. nov. isolated from saline soil.</title>
        <authorList>
            <person name="Sun J.-Q."/>
            <person name="Xu L."/>
        </authorList>
    </citation>
    <scope>NUCLEOTIDE SEQUENCE [LARGE SCALE GENOMIC DNA]</scope>
    <source>
        <strain evidence="12 13">JCM 31130</strain>
    </source>
</reference>
<keyword evidence="10 11" id="KW-0472">Membrane</keyword>
<evidence type="ECO:0000256" key="2">
    <source>
        <dbReference type="ARBA" id="ARBA00022475"/>
    </source>
</evidence>
<dbReference type="Proteomes" id="UP000318212">
    <property type="component" value="Unassembled WGS sequence"/>
</dbReference>
<keyword evidence="2 11" id="KW-1003">Cell membrane</keyword>
<name>A0A507ZSP1_9GAMM</name>
<keyword evidence="9 11" id="KW-0406">Ion transport</keyword>
<dbReference type="PANTHER" id="PTHR30042:SF2">
    <property type="entry name" value="POTASSIUM-TRANSPORTING ATPASE KDPC SUBUNIT"/>
    <property type="match status" value="1"/>
</dbReference>
<keyword evidence="8 11" id="KW-1133">Transmembrane helix</keyword>
<dbReference type="PIRSF" id="PIRSF001296">
    <property type="entry name" value="K_ATPase_KdpC"/>
    <property type="match status" value="1"/>
</dbReference>
<dbReference type="GO" id="GO:0005524">
    <property type="term" value="F:ATP binding"/>
    <property type="evidence" value="ECO:0007669"/>
    <property type="project" value="UniProtKB-UniRule"/>
</dbReference>
<dbReference type="GO" id="GO:0008556">
    <property type="term" value="F:P-type potassium transmembrane transporter activity"/>
    <property type="evidence" value="ECO:0007669"/>
    <property type="project" value="InterPro"/>
</dbReference>
<dbReference type="HAMAP" id="MF_00276">
    <property type="entry name" value="KdpC"/>
    <property type="match status" value="1"/>
</dbReference>
<gene>
    <name evidence="11 12" type="primary">kdpC</name>
    <name evidence="12" type="ORF">FKV25_15640</name>
</gene>
<evidence type="ECO:0000256" key="8">
    <source>
        <dbReference type="ARBA" id="ARBA00022989"/>
    </source>
</evidence>
<dbReference type="NCBIfam" id="NF001454">
    <property type="entry name" value="PRK00315.1"/>
    <property type="match status" value="1"/>
</dbReference>
<dbReference type="InterPro" id="IPR003820">
    <property type="entry name" value="KdpC"/>
</dbReference>